<dbReference type="Proteomes" id="UP000253318">
    <property type="component" value="Unassembled WGS sequence"/>
</dbReference>
<accession>A0A368T5X4</accession>
<comment type="caution">
    <text evidence="1">The sequence shown here is derived from an EMBL/GenBank/DDBJ whole genome shotgun (WGS) entry which is preliminary data.</text>
</comment>
<keyword evidence="2" id="KW-1185">Reference proteome</keyword>
<dbReference type="OrthoDB" id="3370158at2"/>
<dbReference type="Pfam" id="PF19384">
    <property type="entry name" value="DUF5959"/>
    <property type="match status" value="1"/>
</dbReference>
<dbReference type="AlphaFoldDB" id="A0A368T5X4"/>
<dbReference type="InterPro" id="IPR046003">
    <property type="entry name" value="DUF5959"/>
</dbReference>
<evidence type="ECO:0000313" key="1">
    <source>
        <dbReference type="EMBL" id="RCV59091.1"/>
    </source>
</evidence>
<gene>
    <name evidence="1" type="ORF">DEF24_11085</name>
</gene>
<proteinExistence type="predicted"/>
<sequence>MEDNAAPLELFRLTGESGTDGVTVRVRGRYRPEEYDDLLDAEIVVHSAVSGQFRVILFPEDLDEWDGALEEFAAGGAAGWLGERQLTMHVEPVRGTSCVKVRIHADPVTGIDLSLPLLPAATWVGDNRARFDRVRAAYPEADGGGDGPG</sequence>
<reference evidence="1 2" key="1">
    <citation type="submission" date="2018-04" db="EMBL/GenBank/DDBJ databases">
        <title>Novel actinobacteria from marine sediment.</title>
        <authorList>
            <person name="Ng Z.Y."/>
            <person name="Tan G.Y.A."/>
        </authorList>
    </citation>
    <scope>NUCLEOTIDE SEQUENCE [LARGE SCALE GENOMIC DNA]</scope>
    <source>
        <strain evidence="1 2">TPS81</strain>
    </source>
</reference>
<dbReference type="EMBL" id="QEIN01000071">
    <property type="protein sequence ID" value="RCV59091.1"/>
    <property type="molecule type" value="Genomic_DNA"/>
</dbReference>
<evidence type="ECO:0000313" key="2">
    <source>
        <dbReference type="Proteomes" id="UP000253318"/>
    </source>
</evidence>
<dbReference type="RefSeq" id="WP_114398739.1">
    <property type="nucleotide sequence ID" value="NZ_QEIM01000088.1"/>
</dbReference>
<protein>
    <submittedName>
        <fullName evidence="1">Uncharacterized protein</fullName>
    </submittedName>
</protein>
<name>A0A368T5X4_9ACTN</name>
<organism evidence="1 2">
    <name type="scientific">Marinitenerispora sediminis</name>
    <dbReference type="NCBI Taxonomy" id="1931232"/>
    <lineage>
        <taxon>Bacteria</taxon>
        <taxon>Bacillati</taxon>
        <taxon>Actinomycetota</taxon>
        <taxon>Actinomycetes</taxon>
        <taxon>Streptosporangiales</taxon>
        <taxon>Nocardiopsidaceae</taxon>
        <taxon>Marinitenerispora</taxon>
    </lineage>
</organism>